<evidence type="ECO:0000256" key="7">
    <source>
        <dbReference type="SAM" id="Coils"/>
    </source>
</evidence>
<evidence type="ECO:0000256" key="6">
    <source>
        <dbReference type="ARBA" id="ARBA00023242"/>
    </source>
</evidence>
<feature type="domain" description="Zn(2)-C6 fungal-type" evidence="8">
    <location>
        <begin position="9"/>
        <end position="38"/>
    </location>
</feature>
<dbReference type="GO" id="GO:0005634">
    <property type="term" value="C:nucleus"/>
    <property type="evidence" value="ECO:0007669"/>
    <property type="project" value="UniProtKB-SubCell"/>
</dbReference>
<dbReference type="EMBL" id="KZ851847">
    <property type="protein sequence ID" value="RDK45922.1"/>
    <property type="molecule type" value="Genomic_DNA"/>
</dbReference>
<keyword evidence="6" id="KW-0539">Nucleus</keyword>
<evidence type="ECO:0000259" key="8">
    <source>
        <dbReference type="PROSITE" id="PS50048"/>
    </source>
</evidence>
<keyword evidence="10" id="KW-1185">Reference proteome</keyword>
<comment type="subcellular location">
    <subcellularLocation>
        <location evidence="1">Nucleus</location>
    </subcellularLocation>
</comment>
<reference evidence="9 10" key="1">
    <citation type="submission" date="2018-07" db="EMBL/GenBank/DDBJ databases">
        <title>Section-level genome sequencing of Aspergillus section Nigri to investigate inter- and intra-species variation.</title>
        <authorList>
            <consortium name="DOE Joint Genome Institute"/>
            <person name="Vesth T.C."/>
            <person name="Nybo J.L."/>
            <person name="Theobald S."/>
            <person name="Frisvad J.C."/>
            <person name="Larsen T.O."/>
            <person name="Nielsen K.F."/>
            <person name="Hoof J.B."/>
            <person name="Brandl J."/>
            <person name="Salamov A."/>
            <person name="Riley R."/>
            <person name="Gladden J.M."/>
            <person name="Phatale P."/>
            <person name="Nielsen M.T."/>
            <person name="Lyhne E.K."/>
            <person name="Kogle M.E."/>
            <person name="Strasser K."/>
            <person name="McDonnell E."/>
            <person name="Barry K."/>
            <person name="Clum A."/>
            <person name="Chen C."/>
            <person name="Nolan M."/>
            <person name="Sandor L."/>
            <person name="Kuo A."/>
            <person name="Lipzen A."/>
            <person name="Hainaut M."/>
            <person name="Drula E."/>
            <person name="Tsang A."/>
            <person name="Magnuson J.K."/>
            <person name="Henrissat B."/>
            <person name="Wiebenga A."/>
            <person name="Simmons B.A."/>
            <person name="Makela M.R."/>
            <person name="De vries R.P."/>
            <person name="Grigoriev I.V."/>
            <person name="Mortensen U.H."/>
            <person name="Baker S.E."/>
            <person name="Andersen M.R."/>
        </authorList>
    </citation>
    <scope>NUCLEOTIDE SEQUENCE [LARGE SCALE GENOMIC DNA]</scope>
    <source>
        <strain evidence="9 10">ATCC 13157</strain>
    </source>
</reference>
<evidence type="ECO:0000256" key="1">
    <source>
        <dbReference type="ARBA" id="ARBA00004123"/>
    </source>
</evidence>
<dbReference type="SUPFAM" id="SSF57701">
    <property type="entry name" value="Zn2/Cys6 DNA-binding domain"/>
    <property type="match status" value="1"/>
</dbReference>
<keyword evidence="2" id="KW-0479">Metal-binding</keyword>
<dbReference type="PANTHER" id="PTHR31001">
    <property type="entry name" value="UNCHARACTERIZED TRANSCRIPTIONAL REGULATORY PROTEIN"/>
    <property type="match status" value="1"/>
</dbReference>
<dbReference type="GO" id="GO:0008270">
    <property type="term" value="F:zinc ion binding"/>
    <property type="evidence" value="ECO:0007669"/>
    <property type="project" value="InterPro"/>
</dbReference>
<dbReference type="InterPro" id="IPR001138">
    <property type="entry name" value="Zn2Cys6_DnaBD"/>
</dbReference>
<dbReference type="CDD" id="cd00067">
    <property type="entry name" value="GAL4"/>
    <property type="match status" value="1"/>
</dbReference>
<sequence>MDSASTTRSCRRCSLKKIRCDKSQPCASCIKSASECVFPGPGRAPRRKKRPLKAQLVSRLKSLEKEVQVLTHKLEAVNHRSKQHSPPTENRRAVEGEHGKLLVDRGSIHYINHDVLVNLATQTIEDSEHFKHRLEKGEDESAVQEVASIDRECELATGNEFVFQYSSMAVSLSDFYPSSAHHRILWNLFEENVAPLAMIFHKPWLASILNSAGAVAIADYKAFEAVRFAVYFAATTSMSPEQCTETFSQCQPSLQRYYHFATQQASARANFLQSQSLTVLQATTLFLTCLRGADDAAFVRAMTAAVHRIAQGLGLHRDGTYLGLSPFETELHSDLRCSSSNYDEGGSLNAVKRLHGLKEIHNRLQRQYLGLCDVSIPLQWVTTTVIRLTLARSWLIAHLPEGMSAAEQVSLMARSDVEDLKWGKLFVIAIEILEFAYLLETDPRTKKWSRLFQGYPQWHAAIFVLKQIVTGPQTMLTDRAWAVAVKVVTRWRNTDFRKDGVTSILGCIWDGRERKDRPGSPPEVLSYSKN</sequence>
<gene>
    <name evidence="9" type="ORF">M752DRAFT_281987</name>
</gene>
<dbReference type="Pfam" id="PF00172">
    <property type="entry name" value="Zn_clus"/>
    <property type="match status" value="1"/>
</dbReference>
<dbReference type="AlphaFoldDB" id="A0A370PUQ1"/>
<evidence type="ECO:0000256" key="4">
    <source>
        <dbReference type="ARBA" id="ARBA00023125"/>
    </source>
</evidence>
<evidence type="ECO:0000313" key="10">
    <source>
        <dbReference type="Proteomes" id="UP000254937"/>
    </source>
</evidence>
<dbReference type="PROSITE" id="PS00463">
    <property type="entry name" value="ZN2_CY6_FUNGAL_1"/>
    <property type="match status" value="1"/>
</dbReference>
<dbReference type="GO" id="GO:0000981">
    <property type="term" value="F:DNA-binding transcription factor activity, RNA polymerase II-specific"/>
    <property type="evidence" value="ECO:0007669"/>
    <property type="project" value="InterPro"/>
</dbReference>
<dbReference type="Gene3D" id="4.10.240.10">
    <property type="entry name" value="Zn(2)-C6 fungal-type DNA-binding domain"/>
    <property type="match status" value="1"/>
</dbReference>
<dbReference type="InterPro" id="IPR036864">
    <property type="entry name" value="Zn2-C6_fun-type_DNA-bd_sf"/>
</dbReference>
<dbReference type="SMART" id="SM00066">
    <property type="entry name" value="GAL4"/>
    <property type="match status" value="1"/>
</dbReference>
<evidence type="ECO:0000256" key="3">
    <source>
        <dbReference type="ARBA" id="ARBA00023015"/>
    </source>
</evidence>
<accession>A0A370PUQ1</accession>
<dbReference type="PROSITE" id="PS50048">
    <property type="entry name" value="ZN2_CY6_FUNGAL_2"/>
    <property type="match status" value="1"/>
</dbReference>
<name>A0A370PUQ1_ASPPH</name>
<dbReference type="PANTHER" id="PTHR31001:SF50">
    <property type="entry name" value="ZN(II)2CYS6 TRANSCRIPTION FACTOR (EUROFUNG)"/>
    <property type="match status" value="1"/>
</dbReference>
<feature type="coiled-coil region" evidence="7">
    <location>
        <begin position="53"/>
        <end position="80"/>
    </location>
</feature>
<organism evidence="9 10">
    <name type="scientific">Aspergillus phoenicis ATCC 13157</name>
    <dbReference type="NCBI Taxonomy" id="1353007"/>
    <lineage>
        <taxon>Eukaryota</taxon>
        <taxon>Fungi</taxon>
        <taxon>Dikarya</taxon>
        <taxon>Ascomycota</taxon>
        <taxon>Pezizomycotina</taxon>
        <taxon>Eurotiomycetes</taxon>
        <taxon>Eurotiomycetidae</taxon>
        <taxon>Eurotiales</taxon>
        <taxon>Aspergillaceae</taxon>
        <taxon>Aspergillus</taxon>
    </lineage>
</organism>
<evidence type="ECO:0000313" key="9">
    <source>
        <dbReference type="EMBL" id="RDK45922.1"/>
    </source>
</evidence>
<dbReference type="GO" id="GO:0003677">
    <property type="term" value="F:DNA binding"/>
    <property type="evidence" value="ECO:0007669"/>
    <property type="project" value="UniProtKB-KW"/>
</dbReference>
<evidence type="ECO:0000256" key="5">
    <source>
        <dbReference type="ARBA" id="ARBA00023163"/>
    </source>
</evidence>
<proteinExistence type="predicted"/>
<keyword evidence="7" id="KW-0175">Coiled coil</keyword>
<dbReference type="GO" id="GO:0006351">
    <property type="term" value="P:DNA-templated transcription"/>
    <property type="evidence" value="ECO:0007669"/>
    <property type="project" value="InterPro"/>
</dbReference>
<keyword evidence="3" id="KW-0805">Transcription regulation</keyword>
<dbReference type="InterPro" id="IPR050613">
    <property type="entry name" value="Sec_Metabolite_Reg"/>
</dbReference>
<dbReference type="Pfam" id="PF04082">
    <property type="entry name" value="Fungal_trans"/>
    <property type="match status" value="1"/>
</dbReference>
<protein>
    <recommendedName>
        <fullName evidence="8">Zn(2)-C6 fungal-type domain-containing protein</fullName>
    </recommendedName>
</protein>
<dbReference type="CDD" id="cd12148">
    <property type="entry name" value="fungal_TF_MHR"/>
    <property type="match status" value="1"/>
</dbReference>
<dbReference type="Proteomes" id="UP000254937">
    <property type="component" value="Unassembled WGS sequence"/>
</dbReference>
<dbReference type="InterPro" id="IPR007219">
    <property type="entry name" value="XnlR_reg_dom"/>
</dbReference>
<evidence type="ECO:0000256" key="2">
    <source>
        <dbReference type="ARBA" id="ARBA00022723"/>
    </source>
</evidence>
<keyword evidence="4" id="KW-0238">DNA-binding</keyword>
<keyword evidence="5" id="KW-0804">Transcription</keyword>